<name>A0A1I6PXK4_9BACL</name>
<keyword evidence="4" id="KW-1185">Reference proteome</keyword>
<evidence type="ECO:0000313" key="4">
    <source>
        <dbReference type="Proteomes" id="UP000198660"/>
    </source>
</evidence>
<dbReference type="Pfam" id="PF11353">
    <property type="entry name" value="DUF3153"/>
    <property type="match status" value="1"/>
</dbReference>
<protein>
    <recommendedName>
        <fullName evidence="5">DUF3153 domain-containing protein</fullName>
    </recommendedName>
</protein>
<gene>
    <name evidence="3" type="ORF">SAMN05444972_102203</name>
</gene>
<dbReference type="PROSITE" id="PS51257">
    <property type="entry name" value="PROKAR_LIPOPROTEIN"/>
    <property type="match status" value="1"/>
</dbReference>
<dbReference type="InterPro" id="IPR021499">
    <property type="entry name" value="DUF3153"/>
</dbReference>
<reference evidence="4" key="1">
    <citation type="submission" date="2016-10" db="EMBL/GenBank/DDBJ databases">
        <authorList>
            <person name="Varghese N."/>
            <person name="Submissions S."/>
        </authorList>
    </citation>
    <scope>NUCLEOTIDE SEQUENCE [LARGE SCALE GENOMIC DNA]</scope>
    <source>
        <strain evidence="4">DSM 45789</strain>
    </source>
</reference>
<dbReference type="Proteomes" id="UP000198660">
    <property type="component" value="Unassembled WGS sequence"/>
</dbReference>
<keyword evidence="1" id="KW-0812">Transmembrane</keyword>
<feature type="chain" id="PRO_5009303914" description="DUF3153 domain-containing protein" evidence="2">
    <location>
        <begin position="30"/>
        <end position="244"/>
    </location>
</feature>
<keyword evidence="1" id="KW-1133">Transmembrane helix</keyword>
<keyword evidence="1" id="KW-0472">Membrane</keyword>
<keyword evidence="2" id="KW-0732">Signal</keyword>
<proteinExistence type="predicted"/>
<sequence length="244" mass="27008">MILLRALRKLSIMLMVCVSMIVFSGCVNADLHVDLNMDGSGTYRLKVLTNPLVADQLSSFRKTVEAEGYTVKPTEENGQKGWIAEKDVKNVAKEPPGQEWLKKFADEDATASAGVLDFLNHDQKKGPLTVKHHFLTSRITFRKNVDLANMSIDNPLAQRLIHQVNLNLTVSLPIKPDRNNADSISNDGKTLSWKIEPGEKNPIFIEADVPNIKGWLTLGGILLAVLLIGGVLIFWVLSKKKTSP</sequence>
<accession>A0A1I6PXK4</accession>
<dbReference type="EMBL" id="FPAA01000002">
    <property type="protein sequence ID" value="SFS44902.1"/>
    <property type="molecule type" value="Genomic_DNA"/>
</dbReference>
<feature type="transmembrane region" description="Helical" evidence="1">
    <location>
        <begin position="215"/>
        <end position="237"/>
    </location>
</feature>
<evidence type="ECO:0000313" key="3">
    <source>
        <dbReference type="EMBL" id="SFS44902.1"/>
    </source>
</evidence>
<evidence type="ECO:0008006" key="5">
    <source>
        <dbReference type="Google" id="ProtNLM"/>
    </source>
</evidence>
<evidence type="ECO:0000256" key="2">
    <source>
        <dbReference type="SAM" id="SignalP"/>
    </source>
</evidence>
<evidence type="ECO:0000256" key="1">
    <source>
        <dbReference type="SAM" id="Phobius"/>
    </source>
</evidence>
<organism evidence="3 4">
    <name type="scientific">Marininema halotolerans</name>
    <dbReference type="NCBI Taxonomy" id="1155944"/>
    <lineage>
        <taxon>Bacteria</taxon>
        <taxon>Bacillati</taxon>
        <taxon>Bacillota</taxon>
        <taxon>Bacilli</taxon>
        <taxon>Bacillales</taxon>
        <taxon>Thermoactinomycetaceae</taxon>
        <taxon>Marininema</taxon>
    </lineage>
</organism>
<dbReference type="OrthoDB" id="2988624at2"/>
<feature type="signal peptide" evidence="2">
    <location>
        <begin position="1"/>
        <end position="29"/>
    </location>
</feature>
<dbReference type="AlphaFoldDB" id="A0A1I6PXK4"/>